<dbReference type="Proteomes" id="UP000677228">
    <property type="component" value="Unassembled WGS sequence"/>
</dbReference>
<evidence type="ECO:0000256" key="1">
    <source>
        <dbReference type="SAM" id="MobiDB-lite"/>
    </source>
</evidence>
<dbReference type="EMBL" id="CAJNOK010004868">
    <property type="protein sequence ID" value="CAF0952626.1"/>
    <property type="molecule type" value="Genomic_DNA"/>
</dbReference>
<dbReference type="Proteomes" id="UP000682733">
    <property type="component" value="Unassembled WGS sequence"/>
</dbReference>
<feature type="region of interest" description="Disordered" evidence="1">
    <location>
        <begin position="225"/>
        <end position="246"/>
    </location>
</feature>
<protein>
    <submittedName>
        <fullName evidence="3">Uncharacterized protein</fullName>
    </submittedName>
</protein>
<dbReference type="EMBL" id="CAJOBA010004875">
    <property type="protein sequence ID" value="CAF3726356.1"/>
    <property type="molecule type" value="Genomic_DNA"/>
</dbReference>
<proteinExistence type="predicted"/>
<accession>A0A8S2I8J9</accession>
<reference evidence="3" key="1">
    <citation type="submission" date="2021-02" db="EMBL/GenBank/DDBJ databases">
        <authorList>
            <person name="Nowell W R."/>
        </authorList>
    </citation>
    <scope>NUCLEOTIDE SEQUENCE</scope>
</reference>
<organism evidence="3 4">
    <name type="scientific">Didymodactylos carnosus</name>
    <dbReference type="NCBI Taxonomy" id="1234261"/>
    <lineage>
        <taxon>Eukaryota</taxon>
        <taxon>Metazoa</taxon>
        <taxon>Spiralia</taxon>
        <taxon>Gnathifera</taxon>
        <taxon>Rotifera</taxon>
        <taxon>Eurotatoria</taxon>
        <taxon>Bdelloidea</taxon>
        <taxon>Philodinida</taxon>
        <taxon>Philodinidae</taxon>
        <taxon>Didymodactylos</taxon>
    </lineage>
</organism>
<evidence type="ECO:0000313" key="2">
    <source>
        <dbReference type="EMBL" id="CAF0952626.1"/>
    </source>
</evidence>
<evidence type="ECO:0000313" key="3">
    <source>
        <dbReference type="EMBL" id="CAF3726356.1"/>
    </source>
</evidence>
<name>A0A8S2I8J9_9BILA</name>
<evidence type="ECO:0000313" key="4">
    <source>
        <dbReference type="Proteomes" id="UP000682733"/>
    </source>
</evidence>
<dbReference type="AlphaFoldDB" id="A0A8S2I8J9"/>
<gene>
    <name evidence="2" type="ORF">OVA965_LOCUS12218</name>
    <name evidence="3" type="ORF">TMI583_LOCUS12227</name>
</gene>
<comment type="caution">
    <text evidence="3">The sequence shown here is derived from an EMBL/GenBank/DDBJ whole genome shotgun (WGS) entry which is preliminary data.</text>
</comment>
<sequence>MGHVDLLPINTILKNSPGFLGYVETLLFRAILTDIRKFSGTKTENLNDWLLILNHKFDSCGSTEEQRRKWAPLFFCDDALKWHNQKGFKVDSWSDYQNLLTHEFVLSPKQSVNIGLLDGLRENTIFVRNEFRSVHQFHSQHECDYLLSRDGHYLSDCNGTAQLSFLADTYYSVAAENIWPIGTESWHFQEQRQQRQPIVYLRTVSEASQLVESALEKELTTAQSQSELAVTSKSTPLPDSHSTALFPSNTKSLVLRHRNLSHGLPEKSPRTVPSSSSLRETLPSFITAIIIALTLWPSKAHRRFFYTYDGDGPRSMQLHSVPELWYFMVP</sequence>